<proteinExistence type="predicted"/>
<gene>
    <name evidence="1" type="ORF">ACFOSH_15010</name>
</gene>
<organism evidence="1 2">
    <name type="scientific">Amycolatopsis speibonae</name>
    <dbReference type="NCBI Taxonomy" id="1450224"/>
    <lineage>
        <taxon>Bacteria</taxon>
        <taxon>Bacillati</taxon>
        <taxon>Actinomycetota</taxon>
        <taxon>Actinomycetes</taxon>
        <taxon>Pseudonocardiales</taxon>
        <taxon>Pseudonocardiaceae</taxon>
        <taxon>Amycolatopsis</taxon>
    </lineage>
</organism>
<keyword evidence="2" id="KW-1185">Reference proteome</keyword>
<evidence type="ECO:0000313" key="1">
    <source>
        <dbReference type="EMBL" id="MFC3450741.1"/>
    </source>
</evidence>
<dbReference type="EMBL" id="JBHRWK010000020">
    <property type="protein sequence ID" value="MFC3450741.1"/>
    <property type="molecule type" value="Genomic_DNA"/>
</dbReference>
<sequence>MLAAASILLLAGCTEKPETPPGASSGPSLSKAALPYADAPTVENPMSASVIQRDPCDVLTPAQISSLFQGKPEVQPARDTGVAQQCRWADISRGSSIGIQLLYAARDGLSQFYAKKQSNGLWQLLEPVQGYPAVAYGAKDTRQTLGDCSVLVGVADNAVFEVDVNVADAKAGTVDPCKDARMVADLAVTTLKSGA</sequence>
<evidence type="ECO:0000313" key="2">
    <source>
        <dbReference type="Proteomes" id="UP001595645"/>
    </source>
</evidence>
<dbReference type="Proteomes" id="UP001595645">
    <property type="component" value="Unassembled WGS sequence"/>
</dbReference>
<dbReference type="RefSeq" id="WP_378239543.1">
    <property type="nucleotide sequence ID" value="NZ_JBHRWK010000020.1"/>
</dbReference>
<dbReference type="Pfam" id="PF12079">
    <property type="entry name" value="DUF3558"/>
    <property type="match status" value="1"/>
</dbReference>
<dbReference type="InterPro" id="IPR024520">
    <property type="entry name" value="DUF3558"/>
</dbReference>
<accession>A0ABV7NWR5</accession>
<reference evidence="2" key="1">
    <citation type="journal article" date="2019" name="Int. J. Syst. Evol. Microbiol.">
        <title>The Global Catalogue of Microorganisms (GCM) 10K type strain sequencing project: providing services to taxonomists for standard genome sequencing and annotation.</title>
        <authorList>
            <consortium name="The Broad Institute Genomics Platform"/>
            <consortium name="The Broad Institute Genome Sequencing Center for Infectious Disease"/>
            <person name="Wu L."/>
            <person name="Ma J."/>
        </authorList>
    </citation>
    <scope>NUCLEOTIDE SEQUENCE [LARGE SCALE GENOMIC DNA]</scope>
    <source>
        <strain evidence="2">CGMCC 4.7676</strain>
    </source>
</reference>
<name>A0ABV7NWR5_9PSEU</name>
<comment type="caution">
    <text evidence="1">The sequence shown here is derived from an EMBL/GenBank/DDBJ whole genome shotgun (WGS) entry which is preliminary data.</text>
</comment>
<protein>
    <submittedName>
        <fullName evidence="1">DUF3558 domain-containing protein</fullName>
    </submittedName>
</protein>